<keyword evidence="1" id="KW-1133">Transmembrane helix</keyword>
<evidence type="ECO:0000313" key="2">
    <source>
        <dbReference type="EMBL" id="DAF53315.1"/>
    </source>
</evidence>
<accession>A0A8S5SR78</accession>
<organism evidence="2">
    <name type="scientific">Siphoviridae sp. ctHjK2</name>
    <dbReference type="NCBI Taxonomy" id="2827831"/>
    <lineage>
        <taxon>Viruses</taxon>
        <taxon>Duplodnaviria</taxon>
        <taxon>Heunggongvirae</taxon>
        <taxon>Uroviricota</taxon>
        <taxon>Caudoviricetes</taxon>
    </lineage>
</organism>
<feature type="transmembrane region" description="Helical" evidence="1">
    <location>
        <begin position="6"/>
        <end position="25"/>
    </location>
</feature>
<proteinExistence type="predicted"/>
<keyword evidence="1" id="KW-0472">Membrane</keyword>
<sequence length="197" mass="23474">MKEVIQSIIAVGGFGYLNYWIISRLKDFDFGNEKDKAYLVGLMTSTDYCFYIVVSHFITEEWLRVILTVLTAIIFSLCFPIIFNWLYKGINFIRKKDDSAELRPIKLKDEFFRDNKDYCFIFDFNNNLLSKGVKAFISGENEEFSLILYPFFESQDEFGITTEEELYHYLEVKKLEARIYLNFEKKLKIIYFSLEDE</sequence>
<feature type="transmembrane region" description="Helical" evidence="1">
    <location>
        <begin position="37"/>
        <end position="59"/>
    </location>
</feature>
<name>A0A8S5SR78_9CAUD</name>
<protein>
    <submittedName>
        <fullName evidence="2">Uncharacterized protein</fullName>
    </submittedName>
</protein>
<keyword evidence="1" id="KW-0812">Transmembrane</keyword>
<evidence type="ECO:0000256" key="1">
    <source>
        <dbReference type="SAM" id="Phobius"/>
    </source>
</evidence>
<dbReference type="EMBL" id="BK032651">
    <property type="protein sequence ID" value="DAF53315.1"/>
    <property type="molecule type" value="Genomic_DNA"/>
</dbReference>
<reference evidence="2" key="1">
    <citation type="journal article" date="2021" name="Proc. Natl. Acad. Sci. U.S.A.">
        <title>A Catalog of Tens of Thousands of Viruses from Human Metagenomes Reveals Hidden Associations with Chronic Diseases.</title>
        <authorList>
            <person name="Tisza M.J."/>
            <person name="Buck C.B."/>
        </authorList>
    </citation>
    <scope>NUCLEOTIDE SEQUENCE</scope>
    <source>
        <strain evidence="2">CtHjK2</strain>
    </source>
</reference>
<feature type="transmembrane region" description="Helical" evidence="1">
    <location>
        <begin position="65"/>
        <end position="87"/>
    </location>
</feature>